<sequence length="203" mass="22424">MCYNICIENREERIAILRVIAGIAKKSRLKIPRGWSGRPTADRVKESLFNILGSRIPGSHFLDLYAGTGNVGIEALSRGAARVVFVERDKRAVKIIRDNLVHVGLVERAEVLAQDVFLVLRRLSGQQFDVVFLDPPYGQGLELPTLEAIDRYGLLARGGIVVAESSKRQAFPGQVGRLVQYRQHLVGDTVLSFYQPGIAGEGD</sequence>
<evidence type="ECO:0000256" key="1">
    <source>
        <dbReference type="ARBA" id="ARBA00022603"/>
    </source>
</evidence>
<dbReference type="EMBL" id="FQZM01000042">
    <property type="protein sequence ID" value="SHJ58040.1"/>
    <property type="molecule type" value="Genomic_DNA"/>
</dbReference>
<gene>
    <name evidence="3" type="ORF">SAMN02745219_02878</name>
</gene>
<evidence type="ECO:0000313" key="3">
    <source>
        <dbReference type="EMBL" id="SHJ58040.1"/>
    </source>
</evidence>
<dbReference type="STRING" id="1121432.SAMN02745219_02878"/>
<reference evidence="4" key="1">
    <citation type="submission" date="2016-11" db="EMBL/GenBank/DDBJ databases">
        <authorList>
            <person name="Varghese N."/>
            <person name="Submissions S."/>
        </authorList>
    </citation>
    <scope>NUCLEOTIDE SEQUENCE [LARGE SCALE GENOMIC DNA]</scope>
    <source>
        <strain evidence="4">DSM 16057</strain>
    </source>
</reference>
<dbReference type="PROSITE" id="PS00092">
    <property type="entry name" value="N6_MTASE"/>
    <property type="match status" value="1"/>
</dbReference>
<dbReference type="PANTHER" id="PTHR43542">
    <property type="entry name" value="METHYLTRANSFERASE"/>
    <property type="match status" value="1"/>
</dbReference>
<dbReference type="GO" id="GO:0003676">
    <property type="term" value="F:nucleic acid binding"/>
    <property type="evidence" value="ECO:0007669"/>
    <property type="project" value="InterPro"/>
</dbReference>
<dbReference type="InterPro" id="IPR002052">
    <property type="entry name" value="DNA_methylase_N6_adenine_CS"/>
</dbReference>
<dbReference type="PIRSF" id="PIRSF004553">
    <property type="entry name" value="CHP00095"/>
    <property type="match status" value="1"/>
</dbReference>
<keyword evidence="4" id="KW-1185">Reference proteome</keyword>
<dbReference type="Pfam" id="PF03602">
    <property type="entry name" value="Cons_hypoth95"/>
    <property type="match status" value="1"/>
</dbReference>
<evidence type="ECO:0000256" key="2">
    <source>
        <dbReference type="ARBA" id="ARBA00022679"/>
    </source>
</evidence>
<organism evidence="3 4">
    <name type="scientific">Desulfofundulus thermosubterraneus DSM 16057</name>
    <dbReference type="NCBI Taxonomy" id="1121432"/>
    <lineage>
        <taxon>Bacteria</taxon>
        <taxon>Bacillati</taxon>
        <taxon>Bacillota</taxon>
        <taxon>Clostridia</taxon>
        <taxon>Eubacteriales</taxon>
        <taxon>Peptococcaceae</taxon>
        <taxon>Desulfofundulus</taxon>
    </lineage>
</organism>
<dbReference type="GO" id="GO:0031167">
    <property type="term" value="P:rRNA methylation"/>
    <property type="evidence" value="ECO:0007669"/>
    <property type="project" value="InterPro"/>
</dbReference>
<accession>A0A1M6KGM6</accession>
<dbReference type="InterPro" id="IPR004398">
    <property type="entry name" value="RNA_MeTrfase_RsmD"/>
</dbReference>
<keyword evidence="2 3" id="KW-0808">Transferase</keyword>
<dbReference type="Proteomes" id="UP000184529">
    <property type="component" value="Unassembled WGS sequence"/>
</dbReference>
<dbReference type="Gene3D" id="3.40.50.150">
    <property type="entry name" value="Vaccinia Virus protein VP39"/>
    <property type="match status" value="1"/>
</dbReference>
<dbReference type="SUPFAM" id="SSF53335">
    <property type="entry name" value="S-adenosyl-L-methionine-dependent methyltransferases"/>
    <property type="match status" value="1"/>
</dbReference>
<dbReference type="AlphaFoldDB" id="A0A1M6KGM6"/>
<dbReference type="PANTHER" id="PTHR43542:SF1">
    <property type="entry name" value="METHYLTRANSFERASE"/>
    <property type="match status" value="1"/>
</dbReference>
<dbReference type="CDD" id="cd02440">
    <property type="entry name" value="AdoMet_MTases"/>
    <property type="match status" value="1"/>
</dbReference>
<protein>
    <submittedName>
        <fullName evidence="3">16S rRNA (Guanine(966)-N(2))-methyltransferase RsmD</fullName>
    </submittedName>
</protein>
<name>A0A1M6KGM6_9FIRM</name>
<dbReference type="NCBIfam" id="TIGR00095">
    <property type="entry name" value="16S rRNA (guanine(966)-N(2))-methyltransferase RsmD"/>
    <property type="match status" value="1"/>
</dbReference>
<dbReference type="InterPro" id="IPR029063">
    <property type="entry name" value="SAM-dependent_MTases_sf"/>
</dbReference>
<keyword evidence="1 3" id="KW-0489">Methyltransferase</keyword>
<proteinExistence type="predicted"/>
<dbReference type="GO" id="GO:0008168">
    <property type="term" value="F:methyltransferase activity"/>
    <property type="evidence" value="ECO:0007669"/>
    <property type="project" value="UniProtKB-KW"/>
</dbReference>
<evidence type="ECO:0000313" key="4">
    <source>
        <dbReference type="Proteomes" id="UP000184529"/>
    </source>
</evidence>